<name>A0ABD2VT14_9HYME</name>
<dbReference type="Proteomes" id="UP001627154">
    <property type="component" value="Unassembled WGS sequence"/>
</dbReference>
<feature type="region of interest" description="Disordered" evidence="1">
    <location>
        <begin position="23"/>
        <end position="44"/>
    </location>
</feature>
<accession>A0ABD2VT14</accession>
<sequence>MISRQNASFQWLRAKAHAAQRGSCCMKDARETTGRGGNAHETPLPLEMTLHDAPRIITNVIELITGEKEKYLHVTFIGRLLLEPEGSLNV</sequence>
<dbReference type="AlphaFoldDB" id="A0ABD2VT14"/>
<gene>
    <name evidence="2" type="ORF">TKK_020392</name>
</gene>
<reference evidence="2 3" key="1">
    <citation type="journal article" date="2024" name="bioRxiv">
        <title>A reference genome for Trichogramma kaykai: A tiny desert-dwelling parasitoid wasp with competing sex-ratio distorters.</title>
        <authorList>
            <person name="Culotta J."/>
            <person name="Lindsey A.R."/>
        </authorList>
    </citation>
    <scope>NUCLEOTIDE SEQUENCE [LARGE SCALE GENOMIC DNA]</scope>
    <source>
        <strain evidence="2 3">KSX58</strain>
    </source>
</reference>
<keyword evidence="3" id="KW-1185">Reference proteome</keyword>
<proteinExistence type="predicted"/>
<evidence type="ECO:0000313" key="2">
    <source>
        <dbReference type="EMBL" id="KAL3383724.1"/>
    </source>
</evidence>
<evidence type="ECO:0000313" key="3">
    <source>
        <dbReference type="Proteomes" id="UP001627154"/>
    </source>
</evidence>
<comment type="caution">
    <text evidence="2">The sequence shown here is derived from an EMBL/GenBank/DDBJ whole genome shotgun (WGS) entry which is preliminary data.</text>
</comment>
<organism evidence="2 3">
    <name type="scientific">Trichogramma kaykai</name>
    <dbReference type="NCBI Taxonomy" id="54128"/>
    <lineage>
        <taxon>Eukaryota</taxon>
        <taxon>Metazoa</taxon>
        <taxon>Ecdysozoa</taxon>
        <taxon>Arthropoda</taxon>
        <taxon>Hexapoda</taxon>
        <taxon>Insecta</taxon>
        <taxon>Pterygota</taxon>
        <taxon>Neoptera</taxon>
        <taxon>Endopterygota</taxon>
        <taxon>Hymenoptera</taxon>
        <taxon>Apocrita</taxon>
        <taxon>Proctotrupomorpha</taxon>
        <taxon>Chalcidoidea</taxon>
        <taxon>Trichogrammatidae</taxon>
        <taxon>Trichogramma</taxon>
    </lineage>
</organism>
<evidence type="ECO:0000256" key="1">
    <source>
        <dbReference type="SAM" id="MobiDB-lite"/>
    </source>
</evidence>
<dbReference type="EMBL" id="JBJJXI010000182">
    <property type="protein sequence ID" value="KAL3383724.1"/>
    <property type="molecule type" value="Genomic_DNA"/>
</dbReference>
<protein>
    <submittedName>
        <fullName evidence="2">Uncharacterized protein</fullName>
    </submittedName>
</protein>